<evidence type="ECO:0000259" key="12">
    <source>
        <dbReference type="PROSITE" id="PS51329"/>
    </source>
</evidence>
<dbReference type="CTD" id="6903"/>
<name>A0AA97L0H2_EUBMA</name>
<proteinExistence type="inferred from homology"/>
<reference evidence="14" key="1">
    <citation type="submission" date="2025-08" db="UniProtKB">
        <authorList>
            <consortium name="RefSeq"/>
        </authorList>
    </citation>
    <scope>IDENTIFICATION</scope>
    <source>
        <tissue evidence="14">Blood</tissue>
    </source>
</reference>
<gene>
    <name evidence="14" type="primary">TBCC</name>
</gene>
<dbReference type="InterPro" id="IPR038397">
    <property type="entry name" value="TBCC_N_sf"/>
</dbReference>
<dbReference type="Pfam" id="PF07986">
    <property type="entry name" value="TBCC"/>
    <property type="match status" value="1"/>
</dbReference>
<keyword evidence="4" id="KW-0597">Phosphoprotein</keyword>
<feature type="region of interest" description="Disordered" evidence="11">
    <location>
        <begin position="22"/>
        <end position="64"/>
    </location>
</feature>
<evidence type="ECO:0000313" key="14">
    <source>
        <dbReference type="RefSeq" id="XP_054837736.1"/>
    </source>
</evidence>
<dbReference type="FunFam" id="1.20.58.1250:FF:000001">
    <property type="entry name" value="Tubulin-specific chaperone C"/>
    <property type="match status" value="1"/>
</dbReference>
<evidence type="ECO:0000256" key="10">
    <source>
        <dbReference type="ARBA" id="ARBA00079876"/>
    </source>
</evidence>
<dbReference type="PROSITE" id="PS51329">
    <property type="entry name" value="C_CAP_COFACTOR_C"/>
    <property type="match status" value="1"/>
</dbReference>
<feature type="region of interest" description="Disordered" evidence="11">
    <location>
        <begin position="153"/>
        <end position="192"/>
    </location>
</feature>
<evidence type="ECO:0000256" key="6">
    <source>
        <dbReference type="ARBA" id="ARBA00023186"/>
    </source>
</evidence>
<dbReference type="Gene3D" id="2.160.20.70">
    <property type="match status" value="1"/>
</dbReference>
<protein>
    <recommendedName>
        <fullName evidence="9">Tubulin-specific chaperone C</fullName>
    </recommendedName>
    <alternativeName>
        <fullName evidence="10">Tubulin-folding cofactor C</fullName>
    </alternativeName>
</protein>
<dbReference type="FunFam" id="2.160.20.70:FF:000007">
    <property type="entry name" value="tubulin-specific chaperone C"/>
    <property type="match status" value="1"/>
</dbReference>
<organism evidence="13 14">
    <name type="scientific">Eublepharis macularius</name>
    <name type="common">Leopard gecko</name>
    <name type="synonym">Cyrtodactylus macularius</name>
    <dbReference type="NCBI Taxonomy" id="481883"/>
    <lineage>
        <taxon>Eukaryota</taxon>
        <taxon>Metazoa</taxon>
        <taxon>Chordata</taxon>
        <taxon>Craniata</taxon>
        <taxon>Vertebrata</taxon>
        <taxon>Euteleostomi</taxon>
        <taxon>Lepidosauria</taxon>
        <taxon>Squamata</taxon>
        <taxon>Bifurcata</taxon>
        <taxon>Gekkota</taxon>
        <taxon>Eublepharidae</taxon>
        <taxon>Eublepharinae</taxon>
        <taxon>Eublepharis</taxon>
    </lineage>
</organism>
<comment type="subunit">
    <text evidence="7">Supercomplex made of cofactors A to E. Cofactors A and D function by capturing and stabilizing tubulin in a quasi-native conformation. Cofactor E binds to the cofactor D-tubulin complex; interaction with cofactor C then causes the release of tubulin polypeptides that are committed to the native state.</text>
</comment>
<keyword evidence="6" id="KW-0143">Chaperone</keyword>
<keyword evidence="3" id="KW-0963">Cytoplasm</keyword>
<dbReference type="AlphaFoldDB" id="A0AA97L0H2"/>
<feature type="compositionally biased region" description="Basic and acidic residues" evidence="11">
    <location>
        <begin position="35"/>
        <end position="49"/>
    </location>
</feature>
<dbReference type="Gene3D" id="1.20.58.1250">
    <property type="entry name" value="Tubulin Binding Cofactor C, N-terminal domain"/>
    <property type="match status" value="1"/>
</dbReference>
<dbReference type="GO" id="GO:0005829">
    <property type="term" value="C:cytosol"/>
    <property type="evidence" value="ECO:0007669"/>
    <property type="project" value="UniProtKB-ARBA"/>
</dbReference>
<dbReference type="PANTHER" id="PTHR15139">
    <property type="entry name" value="TUBULIN FOLDING COFACTOR C"/>
    <property type="match status" value="1"/>
</dbReference>
<accession>A0AA97L0H2</accession>
<keyword evidence="5" id="KW-0007">Acetylation</keyword>
<dbReference type="InterPro" id="IPR006599">
    <property type="entry name" value="CARP_motif"/>
</dbReference>
<sequence length="351" mass="39083">MKAQSEAKMEAVSEAEAERFSLAATTIPPLVPERLQQRQAERREDAERRRRERSAQAVQEEQSDFFTTAFAQEREAVEALLEPASDEAAAAGRLEEAAGRLQSLQRLLTDSVRFLAPYEVRQAQATVARLQGALSERRLQVQPKKRFAFRALKKEAAAAREPPKTSARPQASSGAALPCSSEPSADPECGFSQAEGKDLELGPAELLQRNVALSQLSRCRVRLRGNPNTLVVRCCRDCTLLCGPVSTSVLMEDCSGCLVALACQQLRTHHTTQSSFYVQVTSRAILEDCSGVRFAPYTWNYAGIEADFETSGLDRSRDNWSQVDDFNWLARDEPSPNWSVIPEEERIFSWN</sequence>
<evidence type="ECO:0000256" key="2">
    <source>
        <dbReference type="ARBA" id="ARBA00008848"/>
    </source>
</evidence>
<evidence type="ECO:0000256" key="9">
    <source>
        <dbReference type="ARBA" id="ARBA00067872"/>
    </source>
</evidence>
<evidence type="ECO:0000256" key="1">
    <source>
        <dbReference type="ARBA" id="ARBA00004496"/>
    </source>
</evidence>
<evidence type="ECO:0000256" key="8">
    <source>
        <dbReference type="ARBA" id="ARBA00058607"/>
    </source>
</evidence>
<evidence type="ECO:0000256" key="7">
    <source>
        <dbReference type="ARBA" id="ARBA00026055"/>
    </source>
</evidence>
<dbReference type="GO" id="GO:0015631">
    <property type="term" value="F:tubulin binding"/>
    <property type="evidence" value="ECO:0007669"/>
    <property type="project" value="InterPro"/>
</dbReference>
<dbReference type="InterPro" id="IPR017901">
    <property type="entry name" value="C-CAP_CF_C-like"/>
</dbReference>
<dbReference type="GO" id="GO:0007023">
    <property type="term" value="P:post-chaperonin tubulin folding pathway"/>
    <property type="evidence" value="ECO:0007669"/>
    <property type="project" value="InterPro"/>
</dbReference>
<evidence type="ECO:0000313" key="13">
    <source>
        <dbReference type="Proteomes" id="UP001190640"/>
    </source>
</evidence>
<dbReference type="KEGG" id="emc:129331294"/>
<dbReference type="GO" id="GO:0007021">
    <property type="term" value="P:tubulin complex assembly"/>
    <property type="evidence" value="ECO:0007669"/>
    <property type="project" value="TreeGrafter"/>
</dbReference>
<dbReference type="InterPro" id="IPR012945">
    <property type="entry name" value="Tubulin-bd_cofactor_C_dom"/>
</dbReference>
<dbReference type="InterPro" id="IPR027684">
    <property type="entry name" value="TBCC"/>
</dbReference>
<keyword evidence="13" id="KW-1185">Reference proteome</keyword>
<dbReference type="RefSeq" id="XP_054837736.1">
    <property type="nucleotide sequence ID" value="XM_054981761.1"/>
</dbReference>
<dbReference type="GeneID" id="129331294"/>
<feature type="compositionally biased region" description="Basic and acidic residues" evidence="11">
    <location>
        <begin position="153"/>
        <end position="163"/>
    </location>
</feature>
<comment type="subcellular location">
    <subcellularLocation>
        <location evidence="1">Cytoplasm</location>
    </subcellularLocation>
</comment>
<feature type="domain" description="C-CAP/cofactor C-like" evidence="12">
    <location>
        <begin position="187"/>
        <end position="328"/>
    </location>
</feature>
<evidence type="ECO:0000256" key="5">
    <source>
        <dbReference type="ARBA" id="ARBA00022990"/>
    </source>
</evidence>
<comment type="similarity">
    <text evidence="2">Belongs to the TBCC family.</text>
</comment>
<evidence type="ECO:0000256" key="4">
    <source>
        <dbReference type="ARBA" id="ARBA00022553"/>
    </source>
</evidence>
<evidence type="ECO:0000256" key="11">
    <source>
        <dbReference type="SAM" id="MobiDB-lite"/>
    </source>
</evidence>
<dbReference type="SMART" id="SM00673">
    <property type="entry name" value="CARP"/>
    <property type="match status" value="2"/>
</dbReference>
<comment type="function">
    <text evidence="8">Tubulin-folding protein; involved in the final step of the tubulin folding pathway.</text>
</comment>
<dbReference type="Pfam" id="PF16752">
    <property type="entry name" value="TBCC_N"/>
    <property type="match status" value="1"/>
</dbReference>
<dbReference type="Proteomes" id="UP001190640">
    <property type="component" value="Chromosome 1"/>
</dbReference>
<dbReference type="InterPro" id="IPR016098">
    <property type="entry name" value="CAP/MinC_C"/>
</dbReference>
<dbReference type="InterPro" id="IPR031925">
    <property type="entry name" value="TBCC_N"/>
</dbReference>
<evidence type="ECO:0000256" key="3">
    <source>
        <dbReference type="ARBA" id="ARBA00022490"/>
    </source>
</evidence>
<dbReference type="PANTHER" id="PTHR15139:SF0">
    <property type="entry name" value="TUBULIN-SPECIFIC CHAPERONE C"/>
    <property type="match status" value="1"/>
</dbReference>